<dbReference type="Pfam" id="PF09851">
    <property type="entry name" value="SHOCT"/>
    <property type="match status" value="1"/>
</dbReference>
<dbReference type="InterPro" id="IPR018649">
    <property type="entry name" value="SHOCT"/>
</dbReference>
<evidence type="ECO:0008006" key="11">
    <source>
        <dbReference type="Google" id="ProtNLM"/>
    </source>
</evidence>
<dbReference type="RefSeq" id="WP_345525943.1">
    <property type="nucleotide sequence ID" value="NZ_BAABKN010000009.1"/>
</dbReference>
<evidence type="ECO:0000256" key="2">
    <source>
        <dbReference type="ARBA" id="ARBA00022475"/>
    </source>
</evidence>
<dbReference type="EMBL" id="BAABKN010000009">
    <property type="protein sequence ID" value="GAA4731372.1"/>
    <property type="molecule type" value="Genomic_DNA"/>
</dbReference>
<evidence type="ECO:0000256" key="4">
    <source>
        <dbReference type="ARBA" id="ARBA00022989"/>
    </source>
</evidence>
<keyword evidence="3 6" id="KW-0812">Transmembrane</keyword>
<sequence>MVTVWEYTPGDVFLSMLWFFLFFIWIWLLISVFADVFRSDDLSGWGKALWTVFVIVLPYLGVLVYLIARGKKMGLHATHDAARREHEMRSYVQSVAGTSTAGEIERLAELQRNGAISEAEFQQAKAKLLA</sequence>
<proteinExistence type="predicted"/>
<evidence type="ECO:0000256" key="6">
    <source>
        <dbReference type="SAM" id="Phobius"/>
    </source>
</evidence>
<keyword evidence="10" id="KW-1185">Reference proteome</keyword>
<feature type="domain" description="SHOCT" evidence="7">
    <location>
        <begin position="103"/>
        <end position="129"/>
    </location>
</feature>
<keyword evidence="5 6" id="KW-0472">Membrane</keyword>
<feature type="transmembrane region" description="Helical" evidence="6">
    <location>
        <begin position="12"/>
        <end position="36"/>
    </location>
</feature>
<evidence type="ECO:0000256" key="3">
    <source>
        <dbReference type="ARBA" id="ARBA00022692"/>
    </source>
</evidence>
<evidence type="ECO:0000256" key="1">
    <source>
        <dbReference type="ARBA" id="ARBA00004651"/>
    </source>
</evidence>
<feature type="domain" description="Cardiolipin synthase N-terminal" evidence="8">
    <location>
        <begin position="24"/>
        <end position="69"/>
    </location>
</feature>
<accession>A0ABP8YLS9</accession>
<dbReference type="Proteomes" id="UP001499882">
    <property type="component" value="Unassembled WGS sequence"/>
</dbReference>
<comment type="caution">
    <text evidence="9">The sequence shown here is derived from an EMBL/GenBank/DDBJ whole genome shotgun (WGS) entry which is preliminary data.</text>
</comment>
<gene>
    <name evidence="9" type="ORF">GCM10023350_13410</name>
</gene>
<name>A0ABP8YLS9_9ACTN</name>
<keyword evidence="4 6" id="KW-1133">Transmembrane helix</keyword>
<reference evidence="10" key="1">
    <citation type="journal article" date="2019" name="Int. J. Syst. Evol. Microbiol.">
        <title>The Global Catalogue of Microorganisms (GCM) 10K type strain sequencing project: providing services to taxonomists for standard genome sequencing and annotation.</title>
        <authorList>
            <consortium name="The Broad Institute Genomics Platform"/>
            <consortium name="The Broad Institute Genome Sequencing Center for Infectious Disease"/>
            <person name="Wu L."/>
            <person name="Ma J."/>
        </authorList>
    </citation>
    <scope>NUCLEOTIDE SEQUENCE [LARGE SCALE GENOMIC DNA]</scope>
    <source>
        <strain evidence="10">JCM 18532</strain>
    </source>
</reference>
<comment type="subcellular location">
    <subcellularLocation>
        <location evidence="1">Cell membrane</location>
        <topology evidence="1">Multi-pass membrane protein</topology>
    </subcellularLocation>
</comment>
<keyword evidence="2" id="KW-1003">Cell membrane</keyword>
<dbReference type="InterPro" id="IPR027379">
    <property type="entry name" value="CLS_N"/>
</dbReference>
<evidence type="ECO:0000313" key="9">
    <source>
        <dbReference type="EMBL" id="GAA4731372.1"/>
    </source>
</evidence>
<evidence type="ECO:0000259" key="8">
    <source>
        <dbReference type="Pfam" id="PF13396"/>
    </source>
</evidence>
<evidence type="ECO:0000256" key="5">
    <source>
        <dbReference type="ARBA" id="ARBA00023136"/>
    </source>
</evidence>
<evidence type="ECO:0000259" key="7">
    <source>
        <dbReference type="Pfam" id="PF09851"/>
    </source>
</evidence>
<organism evidence="9 10">
    <name type="scientific">Nocardioides endophyticus</name>
    <dbReference type="NCBI Taxonomy" id="1353775"/>
    <lineage>
        <taxon>Bacteria</taxon>
        <taxon>Bacillati</taxon>
        <taxon>Actinomycetota</taxon>
        <taxon>Actinomycetes</taxon>
        <taxon>Propionibacteriales</taxon>
        <taxon>Nocardioidaceae</taxon>
        <taxon>Nocardioides</taxon>
    </lineage>
</organism>
<dbReference type="Pfam" id="PF13396">
    <property type="entry name" value="PLDc_N"/>
    <property type="match status" value="1"/>
</dbReference>
<evidence type="ECO:0000313" key="10">
    <source>
        <dbReference type="Proteomes" id="UP001499882"/>
    </source>
</evidence>
<feature type="transmembrane region" description="Helical" evidence="6">
    <location>
        <begin position="48"/>
        <end position="68"/>
    </location>
</feature>
<protein>
    <recommendedName>
        <fullName evidence="11">SHOCT domain-containing protein</fullName>
    </recommendedName>
</protein>